<feature type="region of interest" description="Disordered" evidence="1">
    <location>
        <begin position="56"/>
        <end position="75"/>
    </location>
</feature>
<evidence type="ECO:0000313" key="2">
    <source>
        <dbReference type="EMBL" id="AOO81432.1"/>
    </source>
</evidence>
<dbReference type="AlphaFoldDB" id="A0A1D7U243"/>
<dbReference type="KEGG" id="bvv:BHK69_14070"/>
<name>A0A1D7U243_9HYPH</name>
<reference evidence="2 3" key="1">
    <citation type="journal article" date="2015" name="Antonie Van Leeuwenhoek">
        <title>Bosea vaviloviae sp. nov., a new species of slow-growing rhizobia isolated from nodules of the relict species Vavilovia formosa (Stev.) Fed.</title>
        <authorList>
            <person name="Safronova V.I."/>
            <person name="Kuznetsova I.G."/>
            <person name="Sazanova A.L."/>
            <person name="Kimeklis A.K."/>
            <person name="Belimov A.A."/>
            <person name="Andronov E.E."/>
            <person name="Pinaev A.G."/>
            <person name="Chizhevskaya E.P."/>
            <person name="Pukhaev A.R."/>
            <person name="Popov K.P."/>
            <person name="Willems A."/>
            <person name="Tikhonovich I.A."/>
        </authorList>
    </citation>
    <scope>NUCLEOTIDE SEQUENCE [LARGE SCALE GENOMIC DNA]</scope>
    <source>
        <strain evidence="2 3">Vaf18</strain>
    </source>
</reference>
<evidence type="ECO:0000313" key="3">
    <source>
        <dbReference type="Proteomes" id="UP000094969"/>
    </source>
</evidence>
<dbReference type="EMBL" id="CP017147">
    <property type="protein sequence ID" value="AOO81432.1"/>
    <property type="molecule type" value="Genomic_DNA"/>
</dbReference>
<keyword evidence="3" id="KW-1185">Reference proteome</keyword>
<gene>
    <name evidence="2" type="ORF">BHK69_14070</name>
</gene>
<evidence type="ECO:0000256" key="1">
    <source>
        <dbReference type="SAM" id="MobiDB-lite"/>
    </source>
</evidence>
<dbReference type="STRING" id="1526658.BHK69_14070"/>
<dbReference type="RefSeq" id="WP_069690646.1">
    <property type="nucleotide sequence ID" value="NZ_CP017147.1"/>
</dbReference>
<accession>A0A1D7U243</accession>
<sequence length="75" mass="8338">MSATIIPFAAAAAAARLCRQARLRRAQELRAQELRAQELREQELIEAAEAERDKVPALSGPIMRSPAPIRDRDSQ</sequence>
<dbReference type="Proteomes" id="UP000094969">
    <property type="component" value="Chromosome"/>
</dbReference>
<protein>
    <submittedName>
        <fullName evidence="2">Uncharacterized protein</fullName>
    </submittedName>
</protein>
<organism evidence="2 3">
    <name type="scientific">Bosea vaviloviae</name>
    <dbReference type="NCBI Taxonomy" id="1526658"/>
    <lineage>
        <taxon>Bacteria</taxon>
        <taxon>Pseudomonadati</taxon>
        <taxon>Pseudomonadota</taxon>
        <taxon>Alphaproteobacteria</taxon>
        <taxon>Hyphomicrobiales</taxon>
        <taxon>Boseaceae</taxon>
        <taxon>Bosea</taxon>
    </lineage>
</organism>
<proteinExistence type="predicted"/>